<dbReference type="PANTHER" id="PTHR21248">
    <property type="entry name" value="CARDIOLIPIN SYNTHASE"/>
    <property type="match status" value="1"/>
</dbReference>
<feature type="active site" evidence="13">
    <location>
        <position position="402"/>
    </location>
</feature>
<feature type="domain" description="PLD phosphodiesterase" evidence="15">
    <location>
        <begin position="395"/>
        <end position="422"/>
    </location>
</feature>
<keyword evidence="5 13" id="KW-0812">Transmembrane</keyword>
<dbReference type="InterPro" id="IPR022924">
    <property type="entry name" value="Cardiolipin_synthase"/>
</dbReference>
<organism evidence="16 17">
    <name type="scientific">Aureibacillus halotolerans</name>
    <dbReference type="NCBI Taxonomy" id="1508390"/>
    <lineage>
        <taxon>Bacteria</taxon>
        <taxon>Bacillati</taxon>
        <taxon>Bacillota</taxon>
        <taxon>Bacilli</taxon>
        <taxon>Bacillales</taxon>
        <taxon>Bacillaceae</taxon>
        <taxon>Aureibacillus</taxon>
    </lineage>
</organism>
<keyword evidence="2 13" id="KW-1003">Cell membrane</keyword>
<keyword evidence="17" id="KW-1185">Reference proteome</keyword>
<proteinExistence type="inferred from homology"/>
<keyword evidence="3 13" id="KW-0444">Lipid biosynthesis</keyword>
<dbReference type="GO" id="GO:0032049">
    <property type="term" value="P:cardiolipin biosynthetic process"/>
    <property type="evidence" value="ECO:0007669"/>
    <property type="project" value="UniProtKB-UniRule"/>
</dbReference>
<evidence type="ECO:0000256" key="9">
    <source>
        <dbReference type="ARBA" id="ARBA00023136"/>
    </source>
</evidence>
<evidence type="ECO:0000256" key="6">
    <source>
        <dbReference type="ARBA" id="ARBA00022737"/>
    </source>
</evidence>
<feature type="domain" description="PLD phosphodiesterase" evidence="15">
    <location>
        <begin position="217"/>
        <end position="244"/>
    </location>
</feature>
<gene>
    <name evidence="16" type="ORF">EV213_105172</name>
</gene>
<dbReference type="SMART" id="SM00155">
    <property type="entry name" value="PLDc"/>
    <property type="match status" value="2"/>
</dbReference>
<comment type="similarity">
    <text evidence="13">Belongs to the phospholipase D family. Cardiolipin synthase subfamily.</text>
</comment>
<dbReference type="InterPro" id="IPR027379">
    <property type="entry name" value="CLS_N"/>
</dbReference>
<dbReference type="AlphaFoldDB" id="A0A4R6U520"/>
<evidence type="ECO:0000256" key="8">
    <source>
        <dbReference type="ARBA" id="ARBA00023098"/>
    </source>
</evidence>
<keyword evidence="8 13" id="KW-0443">Lipid metabolism</keyword>
<dbReference type="CDD" id="cd09112">
    <property type="entry name" value="PLDc_CLS_2"/>
    <property type="match status" value="1"/>
</dbReference>
<dbReference type="GO" id="GO:0008808">
    <property type="term" value="F:cardiolipin synthase activity"/>
    <property type="evidence" value="ECO:0007669"/>
    <property type="project" value="UniProtKB-UniRule"/>
</dbReference>
<keyword evidence="4 13" id="KW-0808">Transferase</keyword>
<dbReference type="HAMAP" id="MF_01916">
    <property type="entry name" value="Cardiolipin_synth_Cls"/>
    <property type="match status" value="1"/>
</dbReference>
<feature type="active site" evidence="13">
    <location>
        <position position="224"/>
    </location>
</feature>
<dbReference type="InterPro" id="IPR030874">
    <property type="entry name" value="Cardiolipin_synth_Firmi"/>
</dbReference>
<dbReference type="RefSeq" id="WP_133580015.1">
    <property type="nucleotide sequence ID" value="NZ_SNYJ01000005.1"/>
</dbReference>
<keyword evidence="10 13" id="KW-0594">Phospholipid biosynthesis</keyword>
<dbReference type="EC" id="2.7.8.-" evidence="13 14"/>
<reference evidence="16 17" key="1">
    <citation type="submission" date="2019-03" db="EMBL/GenBank/DDBJ databases">
        <title>Genomic Encyclopedia of Type Strains, Phase IV (KMG-IV): sequencing the most valuable type-strain genomes for metagenomic binning, comparative biology and taxonomic classification.</title>
        <authorList>
            <person name="Goeker M."/>
        </authorList>
    </citation>
    <scope>NUCLEOTIDE SEQUENCE [LARGE SCALE GENOMIC DNA]</scope>
    <source>
        <strain evidence="16 17">DSM 28697</strain>
    </source>
</reference>
<evidence type="ECO:0000256" key="3">
    <source>
        <dbReference type="ARBA" id="ARBA00022516"/>
    </source>
</evidence>
<evidence type="ECO:0000256" key="12">
    <source>
        <dbReference type="ARBA" id="ARBA00057569"/>
    </source>
</evidence>
<feature type="active site" evidence="13">
    <location>
        <position position="407"/>
    </location>
</feature>
<evidence type="ECO:0000256" key="11">
    <source>
        <dbReference type="ARBA" id="ARBA00023264"/>
    </source>
</evidence>
<protein>
    <recommendedName>
        <fullName evidence="13 14">Cardiolipin synthase</fullName>
        <shortName evidence="13">CL synthase</shortName>
        <ecNumber evidence="13 14">2.7.8.-</ecNumber>
    </recommendedName>
</protein>
<evidence type="ECO:0000256" key="1">
    <source>
        <dbReference type="ARBA" id="ARBA00004651"/>
    </source>
</evidence>
<dbReference type="NCBIfam" id="TIGR04265">
    <property type="entry name" value="bac_cardiolipin"/>
    <property type="match status" value="1"/>
</dbReference>
<name>A0A4R6U520_9BACI</name>
<feature type="active site" evidence="13">
    <location>
        <position position="400"/>
    </location>
</feature>
<evidence type="ECO:0000313" key="16">
    <source>
        <dbReference type="EMBL" id="TDQ40826.1"/>
    </source>
</evidence>
<dbReference type="OrthoDB" id="9762009at2"/>
<feature type="active site" evidence="13">
    <location>
        <position position="229"/>
    </location>
</feature>
<evidence type="ECO:0000256" key="13">
    <source>
        <dbReference type="HAMAP-Rule" id="MF_01916"/>
    </source>
</evidence>
<keyword evidence="9 13" id="KW-0472">Membrane</keyword>
<evidence type="ECO:0000256" key="10">
    <source>
        <dbReference type="ARBA" id="ARBA00023209"/>
    </source>
</evidence>
<accession>A0A4R6U520</accession>
<evidence type="ECO:0000313" key="17">
    <source>
        <dbReference type="Proteomes" id="UP000295632"/>
    </source>
</evidence>
<dbReference type="FunFam" id="3.30.870.10:FF:000014">
    <property type="entry name" value="Cardiolipin synthase"/>
    <property type="match status" value="1"/>
</dbReference>
<dbReference type="GO" id="GO:0005886">
    <property type="term" value="C:plasma membrane"/>
    <property type="evidence" value="ECO:0007669"/>
    <property type="project" value="UniProtKB-SubCell"/>
</dbReference>
<evidence type="ECO:0000256" key="5">
    <source>
        <dbReference type="ARBA" id="ARBA00022692"/>
    </source>
</evidence>
<dbReference type="InterPro" id="IPR025202">
    <property type="entry name" value="PLD-like_dom"/>
</dbReference>
<dbReference type="FunFam" id="3.30.870.10:FF:000021">
    <property type="entry name" value="Cardiolipin synthase"/>
    <property type="match status" value="1"/>
</dbReference>
<dbReference type="SUPFAM" id="SSF56024">
    <property type="entry name" value="Phospholipase D/nuclease"/>
    <property type="match status" value="2"/>
</dbReference>
<evidence type="ECO:0000256" key="14">
    <source>
        <dbReference type="NCBIfam" id="TIGR04265"/>
    </source>
</evidence>
<evidence type="ECO:0000256" key="7">
    <source>
        <dbReference type="ARBA" id="ARBA00022989"/>
    </source>
</evidence>
<dbReference type="PANTHER" id="PTHR21248:SF22">
    <property type="entry name" value="PHOSPHOLIPASE D"/>
    <property type="match status" value="1"/>
</dbReference>
<comment type="catalytic activity">
    <reaction evidence="13">
        <text>2 a 1,2-diacyl-sn-glycero-3-phospho-(1'-sn-glycerol) = a cardiolipin + glycerol</text>
        <dbReference type="Rhea" id="RHEA:31451"/>
        <dbReference type="ChEBI" id="CHEBI:17754"/>
        <dbReference type="ChEBI" id="CHEBI:62237"/>
        <dbReference type="ChEBI" id="CHEBI:64716"/>
    </reaction>
</comment>
<dbReference type="Gene3D" id="3.30.870.10">
    <property type="entry name" value="Endonuclease Chain A"/>
    <property type="match status" value="2"/>
</dbReference>
<comment type="caution">
    <text evidence="16">The sequence shown here is derived from an EMBL/GenBank/DDBJ whole genome shotgun (WGS) entry which is preliminary data.</text>
</comment>
<keyword evidence="11 13" id="KW-1208">Phospholipid metabolism</keyword>
<dbReference type="EMBL" id="SNYJ01000005">
    <property type="protein sequence ID" value="TDQ40826.1"/>
    <property type="molecule type" value="Genomic_DNA"/>
</dbReference>
<dbReference type="Pfam" id="PF13396">
    <property type="entry name" value="PLDc_N"/>
    <property type="match status" value="1"/>
</dbReference>
<evidence type="ECO:0000256" key="2">
    <source>
        <dbReference type="ARBA" id="ARBA00022475"/>
    </source>
</evidence>
<dbReference type="InterPro" id="IPR001736">
    <property type="entry name" value="PLipase_D/transphosphatidylase"/>
</dbReference>
<keyword evidence="7 13" id="KW-1133">Transmembrane helix</keyword>
<sequence>MSVSAILIYLLIALNFAFAIIVVFRERRDIGATWAWLLVMFFLPGIGFITYLLFAQNLSRYHLFDSEDFNRRDYDQMAEKQLEAIHAGSFPYHNPETFEHSDLLYLHLLNNKAVFTDDNKVELYADGNAKFTQLLTDIKAAKDTIHLQYYIFRNDQLGRDIIRALTEKATEGVEVKVLYDDLGSRTLRKRNFKDLVAHGGEIEAFFPSKFRIINIRLNYRNHRKIVVIDGKIGYIGGFNVGDEYLGRSEKFGYWRDNHLRIQGKAVYSLQARFILDWNQASKHHDISYEKRLFPQVETTGETGIQIVTSGPDSELEHIKYGYLKMISTAQKSIYIQSPYFIPDASVLDALRVACLSDIEVTIMIPNKPDHMFVYWATMSYIGELLKTGAKVYIYNKGFIHAKTIIVDDEISSVGTANIDVRSFKLNFEVNAFLYDKEIAMEISEKFREDIEVSTLLTYDAYEERSRWIRFKESISRLLSPIL</sequence>
<dbReference type="Proteomes" id="UP000295632">
    <property type="component" value="Unassembled WGS sequence"/>
</dbReference>
<dbReference type="PROSITE" id="PS50035">
    <property type="entry name" value="PLD"/>
    <property type="match status" value="2"/>
</dbReference>
<comment type="subcellular location">
    <subcellularLocation>
        <location evidence="1 13">Cell membrane</location>
        <topology evidence="1 13">Multi-pass membrane protein</topology>
    </subcellularLocation>
</comment>
<feature type="transmembrane region" description="Helical" evidence="13">
    <location>
        <begin position="6"/>
        <end position="24"/>
    </location>
</feature>
<evidence type="ECO:0000256" key="4">
    <source>
        <dbReference type="ARBA" id="ARBA00022679"/>
    </source>
</evidence>
<dbReference type="Pfam" id="PF13091">
    <property type="entry name" value="PLDc_2"/>
    <property type="match status" value="2"/>
</dbReference>
<keyword evidence="6" id="KW-0677">Repeat</keyword>
<feature type="transmembrane region" description="Helical" evidence="13">
    <location>
        <begin position="36"/>
        <end position="54"/>
    </location>
</feature>
<comment type="function">
    <text evidence="12 13">Catalyzes the reversible phosphatidyl group transfer from one phosphatidylglycerol molecule to another to form cardiolipin (CL) (diphosphatidylglycerol) and glycerol.</text>
</comment>
<dbReference type="CDD" id="cd09110">
    <property type="entry name" value="PLDc_CLS_1"/>
    <property type="match status" value="1"/>
</dbReference>
<feature type="active site" evidence="13">
    <location>
        <position position="222"/>
    </location>
</feature>
<evidence type="ECO:0000259" key="15">
    <source>
        <dbReference type="PROSITE" id="PS50035"/>
    </source>
</evidence>